<evidence type="ECO:0000313" key="3">
    <source>
        <dbReference type="Proteomes" id="UP001499895"/>
    </source>
</evidence>
<dbReference type="EMBL" id="BAAAHB010000061">
    <property type="protein sequence ID" value="GAA0479137.1"/>
    <property type="molecule type" value="Genomic_DNA"/>
</dbReference>
<reference evidence="2 3" key="1">
    <citation type="journal article" date="2019" name="Int. J. Syst. Evol. Microbiol.">
        <title>The Global Catalogue of Microorganisms (GCM) 10K type strain sequencing project: providing services to taxonomists for standard genome sequencing and annotation.</title>
        <authorList>
            <consortium name="The Broad Institute Genomics Platform"/>
            <consortium name="The Broad Institute Genome Sequencing Center for Infectious Disease"/>
            <person name="Wu L."/>
            <person name="Ma J."/>
        </authorList>
    </citation>
    <scope>NUCLEOTIDE SEQUENCE [LARGE SCALE GENOMIC DNA]</scope>
    <source>
        <strain evidence="2 3">JCM 10649</strain>
    </source>
</reference>
<keyword evidence="3" id="KW-1185">Reference proteome</keyword>
<organism evidence="2 3">
    <name type="scientific">Streptomyces stramineus</name>
    <dbReference type="NCBI Taxonomy" id="173861"/>
    <lineage>
        <taxon>Bacteria</taxon>
        <taxon>Bacillati</taxon>
        <taxon>Actinomycetota</taxon>
        <taxon>Actinomycetes</taxon>
        <taxon>Kitasatosporales</taxon>
        <taxon>Streptomycetaceae</taxon>
        <taxon>Streptomyces</taxon>
    </lineage>
</organism>
<dbReference type="RefSeq" id="WP_344093923.1">
    <property type="nucleotide sequence ID" value="NZ_BAAAHB010000061.1"/>
</dbReference>
<evidence type="ECO:0000313" key="2">
    <source>
        <dbReference type="EMBL" id="GAA0479137.1"/>
    </source>
</evidence>
<dbReference type="Proteomes" id="UP001499895">
    <property type="component" value="Unassembled WGS sequence"/>
</dbReference>
<proteinExistence type="predicted"/>
<evidence type="ECO:0000256" key="1">
    <source>
        <dbReference type="SAM" id="MobiDB-lite"/>
    </source>
</evidence>
<accession>A0ABN1AKY1</accession>
<name>A0ABN1AKY1_9ACTN</name>
<feature type="compositionally biased region" description="Low complexity" evidence="1">
    <location>
        <begin position="123"/>
        <end position="135"/>
    </location>
</feature>
<comment type="caution">
    <text evidence="2">The sequence shown here is derived from an EMBL/GenBank/DDBJ whole genome shotgun (WGS) entry which is preliminary data.</text>
</comment>
<feature type="region of interest" description="Disordered" evidence="1">
    <location>
        <begin position="115"/>
        <end position="135"/>
    </location>
</feature>
<gene>
    <name evidence="2" type="ORF">GCM10009544_46310</name>
</gene>
<sequence>MRIWSHNDTGATIRNASVATSLPSGTTLIPNSTRDCLSPRTTDPAWPSGPDTTCGETVNDAAVWSGADLTTSPTAGIQGRSASATSGDLTTGWSYVGFSMTAPYVDSTTTITETASLNGSGTGHPSSSGTITVSD</sequence>
<protein>
    <submittedName>
        <fullName evidence="2">Uncharacterized protein</fullName>
    </submittedName>
</protein>